<dbReference type="InterPro" id="IPR035906">
    <property type="entry name" value="MetI-like_sf"/>
</dbReference>
<dbReference type="RefSeq" id="WP_390229029.1">
    <property type="nucleotide sequence ID" value="NZ_JBHSCN010000005.1"/>
</dbReference>
<evidence type="ECO:0000256" key="3">
    <source>
        <dbReference type="ARBA" id="ARBA00022475"/>
    </source>
</evidence>
<feature type="compositionally biased region" description="Basic and acidic residues" evidence="8">
    <location>
        <begin position="1"/>
        <end position="11"/>
    </location>
</feature>
<sequence>MTTLSTRHEPTLHASARPARSSAPRPRTRAGSLTHPRGVGLALVLPAVAFVTVFVLAPLVVAVYISLTDFPLIGSYRFIGIANYVSALTDPEFLHALLYTLIYTAIVTVPILVLGYVLAVLVRRRRRATTLLRTLLFIPYVVGLTTLSFFLVLEAQPGSGAVNIVLHALGITGGQTAWLVSGPLATGLICTLVVWAASGLTMVLLMSGMQGIPADVYESAAMDGATWWQAERRITIPMLRRTIILSLIISVIGSFLAFNQFFILTQGGPGTATTTAVLHIYNKAFVQLQLGAASAESVLLIIVIAVITAVQFWLLRDSDSGTGTGARTPRAASDKGARA</sequence>
<feature type="transmembrane region" description="Helical" evidence="7">
    <location>
        <begin position="242"/>
        <end position="263"/>
    </location>
</feature>
<dbReference type="PANTHER" id="PTHR43227">
    <property type="entry name" value="BLL4140 PROTEIN"/>
    <property type="match status" value="1"/>
</dbReference>
<feature type="transmembrane region" description="Helical" evidence="7">
    <location>
        <begin position="39"/>
        <end position="67"/>
    </location>
</feature>
<dbReference type="Pfam" id="PF00528">
    <property type="entry name" value="BPD_transp_1"/>
    <property type="match status" value="1"/>
</dbReference>
<dbReference type="CDD" id="cd06261">
    <property type="entry name" value="TM_PBP2"/>
    <property type="match status" value="1"/>
</dbReference>
<accession>A0ABV8Q953</accession>
<feature type="transmembrane region" description="Helical" evidence="7">
    <location>
        <begin position="184"/>
        <end position="205"/>
    </location>
</feature>
<feature type="compositionally biased region" description="Low complexity" evidence="8">
    <location>
        <begin position="14"/>
        <end position="25"/>
    </location>
</feature>
<keyword evidence="5 7" id="KW-1133">Transmembrane helix</keyword>
<dbReference type="Gene3D" id="1.10.3720.10">
    <property type="entry name" value="MetI-like"/>
    <property type="match status" value="1"/>
</dbReference>
<keyword evidence="4 7" id="KW-0812">Transmembrane</keyword>
<reference evidence="11" key="1">
    <citation type="journal article" date="2019" name="Int. J. Syst. Evol. Microbiol.">
        <title>The Global Catalogue of Microorganisms (GCM) 10K type strain sequencing project: providing services to taxonomists for standard genome sequencing and annotation.</title>
        <authorList>
            <consortium name="The Broad Institute Genomics Platform"/>
            <consortium name="The Broad Institute Genome Sequencing Center for Infectious Disease"/>
            <person name="Wu L."/>
            <person name="Ma J."/>
        </authorList>
    </citation>
    <scope>NUCLEOTIDE SEQUENCE [LARGE SCALE GENOMIC DNA]</scope>
    <source>
        <strain evidence="11">CGMCC 1.10363</strain>
    </source>
</reference>
<feature type="transmembrane region" description="Helical" evidence="7">
    <location>
        <begin position="96"/>
        <end position="122"/>
    </location>
</feature>
<evidence type="ECO:0000313" key="10">
    <source>
        <dbReference type="EMBL" id="MFC4243957.1"/>
    </source>
</evidence>
<comment type="subcellular location">
    <subcellularLocation>
        <location evidence="1 7">Cell membrane</location>
        <topology evidence="1 7">Multi-pass membrane protein</topology>
    </subcellularLocation>
</comment>
<dbReference type="SUPFAM" id="SSF161098">
    <property type="entry name" value="MetI-like"/>
    <property type="match status" value="1"/>
</dbReference>
<protein>
    <submittedName>
        <fullName evidence="10">Carbohydrate ABC transporter permease</fullName>
    </submittedName>
</protein>
<evidence type="ECO:0000256" key="4">
    <source>
        <dbReference type="ARBA" id="ARBA00022692"/>
    </source>
</evidence>
<evidence type="ECO:0000256" key="1">
    <source>
        <dbReference type="ARBA" id="ARBA00004651"/>
    </source>
</evidence>
<evidence type="ECO:0000256" key="6">
    <source>
        <dbReference type="ARBA" id="ARBA00023136"/>
    </source>
</evidence>
<feature type="domain" description="ABC transmembrane type-1" evidence="9">
    <location>
        <begin position="97"/>
        <end position="311"/>
    </location>
</feature>
<dbReference type="InterPro" id="IPR050809">
    <property type="entry name" value="UgpAE/MalFG_permease"/>
</dbReference>
<keyword evidence="11" id="KW-1185">Reference proteome</keyword>
<keyword evidence="2 7" id="KW-0813">Transport</keyword>
<dbReference type="Proteomes" id="UP001595900">
    <property type="component" value="Unassembled WGS sequence"/>
</dbReference>
<dbReference type="PROSITE" id="PS50928">
    <property type="entry name" value="ABC_TM1"/>
    <property type="match status" value="1"/>
</dbReference>
<feature type="region of interest" description="Disordered" evidence="8">
    <location>
        <begin position="1"/>
        <end position="33"/>
    </location>
</feature>
<evidence type="ECO:0000256" key="7">
    <source>
        <dbReference type="RuleBase" id="RU363032"/>
    </source>
</evidence>
<keyword evidence="6 7" id="KW-0472">Membrane</keyword>
<feature type="transmembrane region" description="Helical" evidence="7">
    <location>
        <begin position="297"/>
        <end position="315"/>
    </location>
</feature>
<dbReference type="PANTHER" id="PTHR43227:SF8">
    <property type="entry name" value="DIACETYLCHITOBIOSE UPTAKE SYSTEM PERMEASE PROTEIN DASB"/>
    <property type="match status" value="1"/>
</dbReference>
<comment type="similarity">
    <text evidence="7">Belongs to the binding-protein-dependent transport system permease family.</text>
</comment>
<keyword evidence="3" id="KW-1003">Cell membrane</keyword>
<organism evidence="10 11">
    <name type="scientific">Gryllotalpicola reticulitermitis</name>
    <dbReference type="NCBI Taxonomy" id="1184153"/>
    <lineage>
        <taxon>Bacteria</taxon>
        <taxon>Bacillati</taxon>
        <taxon>Actinomycetota</taxon>
        <taxon>Actinomycetes</taxon>
        <taxon>Micrococcales</taxon>
        <taxon>Microbacteriaceae</taxon>
        <taxon>Gryllotalpicola</taxon>
    </lineage>
</organism>
<comment type="caution">
    <text evidence="10">The sequence shown here is derived from an EMBL/GenBank/DDBJ whole genome shotgun (WGS) entry which is preliminary data.</text>
</comment>
<evidence type="ECO:0000313" key="11">
    <source>
        <dbReference type="Proteomes" id="UP001595900"/>
    </source>
</evidence>
<evidence type="ECO:0000259" key="9">
    <source>
        <dbReference type="PROSITE" id="PS50928"/>
    </source>
</evidence>
<evidence type="ECO:0000256" key="5">
    <source>
        <dbReference type="ARBA" id="ARBA00022989"/>
    </source>
</evidence>
<evidence type="ECO:0000256" key="2">
    <source>
        <dbReference type="ARBA" id="ARBA00022448"/>
    </source>
</evidence>
<evidence type="ECO:0000256" key="8">
    <source>
        <dbReference type="SAM" id="MobiDB-lite"/>
    </source>
</evidence>
<gene>
    <name evidence="10" type="ORF">ACFOYW_11270</name>
</gene>
<feature type="transmembrane region" description="Helical" evidence="7">
    <location>
        <begin position="134"/>
        <end position="153"/>
    </location>
</feature>
<dbReference type="EMBL" id="JBHSCN010000005">
    <property type="protein sequence ID" value="MFC4243957.1"/>
    <property type="molecule type" value="Genomic_DNA"/>
</dbReference>
<dbReference type="InterPro" id="IPR000515">
    <property type="entry name" value="MetI-like"/>
</dbReference>
<proteinExistence type="inferred from homology"/>
<name>A0ABV8Q953_9MICO</name>